<keyword evidence="9" id="KW-0411">Iron-sulfur</keyword>
<evidence type="ECO:0000256" key="4">
    <source>
        <dbReference type="ARBA" id="ARBA00022630"/>
    </source>
</evidence>
<dbReference type="InterPro" id="IPR013785">
    <property type="entry name" value="Aldolase_TIM"/>
</dbReference>
<evidence type="ECO:0000259" key="10">
    <source>
        <dbReference type="Pfam" id="PF00724"/>
    </source>
</evidence>
<dbReference type="PRINTS" id="PR00469">
    <property type="entry name" value="PNDRDTASEII"/>
</dbReference>
<keyword evidence="7" id="KW-0560">Oxidoreductase</keyword>
<dbReference type="PANTHER" id="PTHR42917">
    <property type="entry name" value="2,4-DIENOYL-COA REDUCTASE"/>
    <property type="match status" value="1"/>
</dbReference>
<sequence length="636" mass="68299">MKYKYLFTPAKIGSLELKNRCIMAPMSAALANPDGTVSDELIAYFVARAKGGMGLIMTEYAFVQPNGRSSDHQISVAEDSMIPGLARLAEAVHENGAKICLQLQHGGRRSCVESTAPSPIPFDKGHPTPRVLTTAEVYKLVDDFVAGAVRAKKAGYDMVEVHCAHGYLLNDFVSPRANRRVDEFGGSMEGRARAAVMIIRGIKEACGADYPVSVRLSGEELVTDGNRKRDAAAMAQLFEEAGADLINVSCGVNGVGYGIAPAAKETGHNVEAAEEIHRVVDCAVSVAGRINEPEYAEAILRAGKAEFVSFGRALFADPEFANKAMEGREEEICPCVGCLQRCYGSYGHGGVYRSCMVNPFAMRETTMKLEPAEVKKKIVVVGAGPAGMEAAWTAAARGHAVTLYEKEASVGGQFQIAAMPPHKQLLARAITYYYRMCQKYGVEMHFNTEADKALILAQKPDAVILATGGTPIRPRIPGMEEVQTLYGSEVLMGAPLKGDRCLVIGGGSQGAETADYLGQLGYEAAVVEMRDGIALDDAEATRRMLLERFAQNHVQCYTGATVKHVYADGVDYEKDGEIKSLRGYDNIIISIGVRSFNPLEEQLKGEAAQVITIGDASEAKNAVNALYVAAVTGTTI</sequence>
<dbReference type="GO" id="GO:0051536">
    <property type="term" value="F:iron-sulfur cluster binding"/>
    <property type="evidence" value="ECO:0007669"/>
    <property type="project" value="UniProtKB-KW"/>
</dbReference>
<feature type="domain" description="FAD/NAD(P)-binding" evidence="11">
    <location>
        <begin position="377"/>
        <end position="604"/>
    </location>
</feature>
<dbReference type="InterPro" id="IPR001155">
    <property type="entry name" value="OxRdtase_FMN_N"/>
</dbReference>
<dbReference type="Gene3D" id="3.50.50.60">
    <property type="entry name" value="FAD/NAD(P)-binding domain"/>
    <property type="match status" value="1"/>
</dbReference>
<evidence type="ECO:0000313" key="12">
    <source>
        <dbReference type="EMBL" id="HJC06197.1"/>
    </source>
</evidence>
<dbReference type="EMBL" id="DWWT01000039">
    <property type="protein sequence ID" value="HJC06197.1"/>
    <property type="molecule type" value="Genomic_DNA"/>
</dbReference>
<dbReference type="GO" id="GO:0016491">
    <property type="term" value="F:oxidoreductase activity"/>
    <property type="evidence" value="ECO:0007669"/>
    <property type="project" value="UniProtKB-KW"/>
</dbReference>
<comment type="cofactor">
    <cofactor evidence="2">
        <name>[4Fe-4S] cluster</name>
        <dbReference type="ChEBI" id="CHEBI:49883"/>
    </cofactor>
</comment>
<dbReference type="SUPFAM" id="SSF51905">
    <property type="entry name" value="FAD/NAD(P)-binding domain"/>
    <property type="match status" value="1"/>
</dbReference>
<comment type="cofactor">
    <cofactor evidence="1">
        <name>FMN</name>
        <dbReference type="ChEBI" id="CHEBI:58210"/>
    </cofactor>
</comment>
<dbReference type="PRINTS" id="PR00368">
    <property type="entry name" value="FADPNR"/>
</dbReference>
<dbReference type="GO" id="GO:0010181">
    <property type="term" value="F:FMN binding"/>
    <property type="evidence" value="ECO:0007669"/>
    <property type="project" value="InterPro"/>
</dbReference>
<dbReference type="CDD" id="cd02803">
    <property type="entry name" value="OYE_like_FMN_family"/>
    <property type="match status" value="1"/>
</dbReference>
<comment type="similarity">
    <text evidence="3">In the N-terminal section; belongs to the NADH:flavin oxidoreductase/NADH oxidase family.</text>
</comment>
<accession>A0A9D2N1H8</accession>
<evidence type="ECO:0000256" key="3">
    <source>
        <dbReference type="ARBA" id="ARBA00011048"/>
    </source>
</evidence>
<keyword evidence="8" id="KW-0408">Iron</keyword>
<keyword evidence="6" id="KW-0479">Metal-binding</keyword>
<dbReference type="AlphaFoldDB" id="A0A9D2N1H8"/>
<comment type="caution">
    <text evidence="12">The sequence shown here is derived from an EMBL/GenBank/DDBJ whole genome shotgun (WGS) entry which is preliminary data.</text>
</comment>
<dbReference type="InterPro" id="IPR051793">
    <property type="entry name" value="NADH:flavin_oxidoreductase"/>
</dbReference>
<evidence type="ECO:0000256" key="8">
    <source>
        <dbReference type="ARBA" id="ARBA00023004"/>
    </source>
</evidence>
<dbReference type="Proteomes" id="UP000823910">
    <property type="component" value="Unassembled WGS sequence"/>
</dbReference>
<dbReference type="InterPro" id="IPR036188">
    <property type="entry name" value="FAD/NAD-bd_sf"/>
</dbReference>
<evidence type="ECO:0000256" key="2">
    <source>
        <dbReference type="ARBA" id="ARBA00001966"/>
    </source>
</evidence>
<dbReference type="PANTHER" id="PTHR42917:SF2">
    <property type="entry name" value="2,4-DIENOYL-COA REDUCTASE [(2E)-ENOYL-COA-PRODUCING]"/>
    <property type="match status" value="1"/>
</dbReference>
<keyword evidence="5" id="KW-0288">FMN</keyword>
<dbReference type="SUPFAM" id="SSF51395">
    <property type="entry name" value="FMN-linked oxidoreductases"/>
    <property type="match status" value="1"/>
</dbReference>
<evidence type="ECO:0000256" key="5">
    <source>
        <dbReference type="ARBA" id="ARBA00022643"/>
    </source>
</evidence>
<gene>
    <name evidence="12" type="ORF">H9704_08595</name>
</gene>
<proteinExistence type="inferred from homology"/>
<evidence type="ECO:0000313" key="13">
    <source>
        <dbReference type="Proteomes" id="UP000823910"/>
    </source>
</evidence>
<evidence type="ECO:0000259" key="11">
    <source>
        <dbReference type="Pfam" id="PF07992"/>
    </source>
</evidence>
<dbReference type="Pfam" id="PF00724">
    <property type="entry name" value="Oxidored_FMN"/>
    <property type="match status" value="1"/>
</dbReference>
<dbReference type="Gene3D" id="3.20.20.70">
    <property type="entry name" value="Aldolase class I"/>
    <property type="match status" value="1"/>
</dbReference>
<organism evidence="12 13">
    <name type="scientific">Candidatus Enterocloster excrementipullorum</name>
    <dbReference type="NCBI Taxonomy" id="2838559"/>
    <lineage>
        <taxon>Bacteria</taxon>
        <taxon>Bacillati</taxon>
        <taxon>Bacillota</taxon>
        <taxon>Clostridia</taxon>
        <taxon>Lachnospirales</taxon>
        <taxon>Lachnospiraceae</taxon>
        <taxon>Enterocloster</taxon>
    </lineage>
</organism>
<feature type="domain" description="NADH:flavin oxidoreductase/NADH oxidase N-terminal" evidence="10">
    <location>
        <begin position="6"/>
        <end position="330"/>
    </location>
</feature>
<dbReference type="Gene3D" id="3.40.50.720">
    <property type="entry name" value="NAD(P)-binding Rossmann-like Domain"/>
    <property type="match status" value="1"/>
</dbReference>
<dbReference type="Pfam" id="PF07992">
    <property type="entry name" value="Pyr_redox_2"/>
    <property type="match status" value="1"/>
</dbReference>
<keyword evidence="4" id="KW-0285">Flavoprotein</keyword>
<evidence type="ECO:0000256" key="7">
    <source>
        <dbReference type="ARBA" id="ARBA00023002"/>
    </source>
</evidence>
<reference evidence="12" key="2">
    <citation type="submission" date="2021-04" db="EMBL/GenBank/DDBJ databases">
        <authorList>
            <person name="Gilroy R."/>
        </authorList>
    </citation>
    <scope>NUCLEOTIDE SEQUENCE</scope>
    <source>
        <strain evidence="12">CHK180-15479</strain>
    </source>
</reference>
<reference evidence="12" key="1">
    <citation type="journal article" date="2021" name="PeerJ">
        <title>Extensive microbial diversity within the chicken gut microbiome revealed by metagenomics and culture.</title>
        <authorList>
            <person name="Gilroy R."/>
            <person name="Ravi A."/>
            <person name="Getino M."/>
            <person name="Pursley I."/>
            <person name="Horton D.L."/>
            <person name="Alikhan N.F."/>
            <person name="Baker D."/>
            <person name="Gharbi K."/>
            <person name="Hall N."/>
            <person name="Watson M."/>
            <person name="Adriaenssens E.M."/>
            <person name="Foster-Nyarko E."/>
            <person name="Jarju S."/>
            <person name="Secka A."/>
            <person name="Antonio M."/>
            <person name="Oren A."/>
            <person name="Chaudhuri R.R."/>
            <person name="La Ragione R."/>
            <person name="Hildebrand F."/>
            <person name="Pallen M.J."/>
        </authorList>
    </citation>
    <scope>NUCLEOTIDE SEQUENCE</scope>
    <source>
        <strain evidence="12">CHK180-15479</strain>
    </source>
</reference>
<name>A0A9D2N1H8_9FIRM</name>
<evidence type="ECO:0000256" key="6">
    <source>
        <dbReference type="ARBA" id="ARBA00022723"/>
    </source>
</evidence>
<protein>
    <submittedName>
        <fullName evidence="12">NAD(P)/FAD-dependent oxidoreductase</fullName>
    </submittedName>
</protein>
<dbReference type="InterPro" id="IPR023753">
    <property type="entry name" value="FAD/NAD-binding_dom"/>
</dbReference>
<evidence type="ECO:0000256" key="9">
    <source>
        <dbReference type="ARBA" id="ARBA00023014"/>
    </source>
</evidence>
<evidence type="ECO:0000256" key="1">
    <source>
        <dbReference type="ARBA" id="ARBA00001917"/>
    </source>
</evidence>
<dbReference type="GO" id="GO:0046872">
    <property type="term" value="F:metal ion binding"/>
    <property type="evidence" value="ECO:0007669"/>
    <property type="project" value="UniProtKB-KW"/>
</dbReference>